<reference evidence="4" key="1">
    <citation type="submission" date="2021-01" db="UniProtKB">
        <authorList>
            <consortium name="EnsemblMetazoa"/>
        </authorList>
    </citation>
    <scope>IDENTIFICATION</scope>
</reference>
<dbReference type="Pfam" id="PF08357">
    <property type="entry name" value="SEFIR"/>
    <property type="match status" value="1"/>
</dbReference>
<evidence type="ECO:0000313" key="5">
    <source>
        <dbReference type="Proteomes" id="UP000594262"/>
    </source>
</evidence>
<dbReference type="Proteomes" id="UP000594262">
    <property type="component" value="Unplaced"/>
</dbReference>
<feature type="transmembrane region" description="Helical" evidence="1">
    <location>
        <begin position="219"/>
        <end position="240"/>
    </location>
</feature>
<keyword evidence="1" id="KW-0812">Transmembrane</keyword>
<proteinExistence type="predicted"/>
<dbReference type="AlphaFoldDB" id="A0A7M5XMN8"/>
<dbReference type="GeneID" id="136801079"/>
<feature type="chain" id="PRO_5029883714" description="SEFIR domain-containing protein" evidence="2">
    <location>
        <begin position="22"/>
        <end position="449"/>
    </location>
</feature>
<evidence type="ECO:0000256" key="2">
    <source>
        <dbReference type="SAM" id="SignalP"/>
    </source>
</evidence>
<accession>A0A7M5XMN8</accession>
<keyword evidence="1" id="KW-1133">Transmembrane helix</keyword>
<dbReference type="OrthoDB" id="6035665at2759"/>
<keyword evidence="2" id="KW-0732">Signal</keyword>
<dbReference type="RefSeq" id="XP_066913812.1">
    <property type="nucleotide sequence ID" value="XM_067057711.1"/>
</dbReference>
<organism evidence="4 5">
    <name type="scientific">Clytia hemisphaerica</name>
    <dbReference type="NCBI Taxonomy" id="252671"/>
    <lineage>
        <taxon>Eukaryota</taxon>
        <taxon>Metazoa</taxon>
        <taxon>Cnidaria</taxon>
        <taxon>Hydrozoa</taxon>
        <taxon>Hydroidolina</taxon>
        <taxon>Leptothecata</taxon>
        <taxon>Obeliida</taxon>
        <taxon>Clytiidae</taxon>
        <taxon>Clytia</taxon>
    </lineage>
</organism>
<evidence type="ECO:0000259" key="3">
    <source>
        <dbReference type="Pfam" id="PF08357"/>
    </source>
</evidence>
<evidence type="ECO:0000313" key="4">
    <source>
        <dbReference type="EnsemblMetazoa" id="CLYHEMP025773.1"/>
    </source>
</evidence>
<name>A0A7M5XMN8_9CNID</name>
<sequence length="449" mass="51591">MISRLTITLVIFYEVMLWTNTFVNAPNRLSSKCTWTTWTNLSNENIKFSKDCFSNGMRVTSYEVKVGDYYLVQYSPMGYDNCTEYNVTRIEKYFELTLKDGFQRDLNYQLKVQAMQGNTILWRHTLNIGSCPFTGSWSSWSSWDSCYCKEITKPRTRIRHCVQNTDPNKRLSLHQCEGDQPIEPQSCYLTCRPFLDETTDTTIQPRSAASSQNVWTNQIGVIFGGSATFCITLIALVMFFRGRRKKKKFNQSVDSIEGPEDDVSVYISHYSNSQSDEEEILSLVHYLMSLDLQCHVDLLNQVEINNMGGLSNWIPEHILSVKKILMIISKEYIQALNLQGVDENDAQVCKIHAEFGYIKSILYHSCTKASPRLVLLFGRGVNFQDLPNELQGLPYCYYPKRFKIPEDENCRKLLGMLKDTEPLKLSTDFISRASSLLSSNDVELAETVL</sequence>
<feature type="signal peptide" evidence="2">
    <location>
        <begin position="1"/>
        <end position="21"/>
    </location>
</feature>
<dbReference type="EnsemblMetazoa" id="CLYHEMT025773.1">
    <property type="protein sequence ID" value="CLYHEMP025773.1"/>
    <property type="gene ID" value="CLYHEMG025773"/>
</dbReference>
<keyword evidence="1" id="KW-0472">Membrane</keyword>
<protein>
    <recommendedName>
        <fullName evidence="3">SEFIR domain-containing protein</fullName>
    </recommendedName>
</protein>
<dbReference type="InterPro" id="IPR013568">
    <property type="entry name" value="SEFIR_dom"/>
</dbReference>
<evidence type="ECO:0000256" key="1">
    <source>
        <dbReference type="SAM" id="Phobius"/>
    </source>
</evidence>
<feature type="domain" description="SEFIR" evidence="3">
    <location>
        <begin position="264"/>
        <end position="395"/>
    </location>
</feature>
<keyword evidence="5" id="KW-1185">Reference proteome</keyword>